<sequence>MRLLHCFESIRCYFEESLQELTDELKDVSPDLKRIEDWDECICLEIEQSMKFYPEFDTNGDQDLYSKHPREIRELQKRHRKTIKASLNFARELKINNLKTEIKYQKELLDIKKGFSSPIEKTKIETNEPLPMLRVSKLECPKIGKHNEPFTKLTKLGGVIIRNVSLPFNSHYACVSHTSIKLEVSSCSKFWKLEEIGTSNKKHTSKNDSKAEEVFRSKVRMTDNDHIEAPFTFDG</sequence>
<keyword evidence="2" id="KW-1185">Reference proteome</keyword>
<evidence type="ECO:0000313" key="2">
    <source>
        <dbReference type="Proteomes" id="UP000675881"/>
    </source>
</evidence>
<evidence type="ECO:0000313" key="1">
    <source>
        <dbReference type="EMBL" id="CAF2968099.1"/>
    </source>
</evidence>
<protein>
    <submittedName>
        <fullName evidence="1">(salmon louse) hypothetical protein</fullName>
    </submittedName>
</protein>
<organism evidence="1 2">
    <name type="scientific">Lepeophtheirus salmonis</name>
    <name type="common">Salmon louse</name>
    <name type="synonym">Caligus salmonis</name>
    <dbReference type="NCBI Taxonomy" id="72036"/>
    <lineage>
        <taxon>Eukaryota</taxon>
        <taxon>Metazoa</taxon>
        <taxon>Ecdysozoa</taxon>
        <taxon>Arthropoda</taxon>
        <taxon>Crustacea</taxon>
        <taxon>Multicrustacea</taxon>
        <taxon>Hexanauplia</taxon>
        <taxon>Copepoda</taxon>
        <taxon>Siphonostomatoida</taxon>
        <taxon>Caligidae</taxon>
        <taxon>Lepeophtheirus</taxon>
    </lineage>
</organism>
<reference evidence="1" key="1">
    <citation type="submission" date="2021-02" db="EMBL/GenBank/DDBJ databases">
        <authorList>
            <person name="Bekaert M."/>
        </authorList>
    </citation>
    <scope>NUCLEOTIDE SEQUENCE</scope>
    <source>
        <strain evidence="1">IoA-00</strain>
    </source>
</reference>
<gene>
    <name evidence="1" type="ORF">LSAA_11671</name>
</gene>
<proteinExistence type="predicted"/>
<name>A0A7R8H9Y2_LEPSM</name>
<dbReference type="Proteomes" id="UP000675881">
    <property type="component" value="Chromosome 6"/>
</dbReference>
<dbReference type="AlphaFoldDB" id="A0A7R8H9Y2"/>
<accession>A0A7R8H9Y2</accession>
<dbReference type="EMBL" id="HG994585">
    <property type="protein sequence ID" value="CAF2968099.1"/>
    <property type="molecule type" value="Genomic_DNA"/>
</dbReference>